<reference evidence="3 4" key="1">
    <citation type="submission" date="2017-01" db="EMBL/GenBank/DDBJ databases">
        <authorList>
            <person name="Mah S.A."/>
            <person name="Swanson W.J."/>
            <person name="Moy G.W."/>
            <person name="Vacquier V.D."/>
        </authorList>
    </citation>
    <scope>NUCLEOTIDE SEQUENCE [LARGE SCALE GENOMIC DNA]</scope>
    <source>
        <strain evidence="3 4">GSMNP</strain>
    </source>
</reference>
<dbReference type="AlphaFoldDB" id="A0A1R1WXL9"/>
<sequence>MNLTIDLSEDIKPKPSRKKKNKNSKRSSLYKNSLIFVNNNSKSHLASNNNKDEALKSNETNGENFNINENTSKDPKDQKCLKFDKLQVDHLSNTNRKKISPDFNDVEKQMKKYNKNPFFNEIALADLRCFAVSDRYINKFKSEMKGLDLAREFIITPPRTHLDIIARILFVYACLNKRVGYVQGMNELVATFYYVLVNDAPNHEDRIAAEADAFYLLFNSLNGQTLDNFIKELDEHEDSLAPLSSNSENSYFSNKIDIHTSKNNPSLDLTNNIDNRLNVGYQNNHERKTSSVSETFYNILEFLKEGRVSFPKDEDNKTSLIQKQGGIQRMLWKWWNEYLKPVDPELWEYMNNLGYKPEDFALRWLLVWCSREFELENVVRIWDTIISDRAMFFIKEKAKFANLSDLELGSINSENKKKDIKNSTELQEKKTETISNKKVTKKDTFFSIFGSFLVPTISDGISYSYAYPYDIHDDHIFSSKKTSSSPDSSTKDKDIIKSNPSDNDLSDDSTVNSEKHSPSFKVEFSPNDSTNNETSSVNNANRYEEDLENETSFLMDICVAMILTMREKILKSDFSEGMMSIQSYTREGMSHVSVDTLLGIAKSIKSYRAKYRNRMPISGLIGDLKRKFGLALYSESEKSNIIRIESERRRSIEKKKKLIENSRNVKRNSVLNILVDKKDIKLSLESLIKDKEPNKPNSTNSEPVNNSFESKTFSPTPSRIKNELKDIIDDEKILSKVYTKMNKKHRYSRKLEGRISKNIKSPPIKINLFHMRNDHAGENRNSIQNVLQETCYDLESFEESLNSKPDSKRSTIEYIKLKNTPSKNNLENEEKDCSNPKANKSYIILENIPSKGVNSGTINERGESMDSDAYIELKNTLDNKINNQEAQIDYKKKNNKATKLKSVNINVADGLHGIDFDSKSNKGSIKLKKASKIIPVVSEKEETLFALDQNKVN</sequence>
<dbReference type="GO" id="GO:0005096">
    <property type="term" value="F:GTPase activator activity"/>
    <property type="evidence" value="ECO:0007669"/>
    <property type="project" value="TreeGrafter"/>
</dbReference>
<feature type="domain" description="Rab-GAP TBC" evidence="2">
    <location>
        <begin position="1"/>
        <end position="389"/>
    </location>
</feature>
<keyword evidence="4" id="KW-1185">Reference proteome</keyword>
<organism evidence="3 4">
    <name type="scientific">Smittium culicis</name>
    <dbReference type="NCBI Taxonomy" id="133412"/>
    <lineage>
        <taxon>Eukaryota</taxon>
        <taxon>Fungi</taxon>
        <taxon>Fungi incertae sedis</taxon>
        <taxon>Zoopagomycota</taxon>
        <taxon>Kickxellomycotina</taxon>
        <taxon>Harpellomycetes</taxon>
        <taxon>Harpellales</taxon>
        <taxon>Legeriomycetaceae</taxon>
        <taxon>Smittium</taxon>
    </lineage>
</organism>
<name>A0A1R1WXL9_9FUNG</name>
<feature type="compositionally biased region" description="Low complexity" evidence="1">
    <location>
        <begin position="479"/>
        <end position="488"/>
    </location>
</feature>
<dbReference type="PANTHER" id="PTHR22957:SF27">
    <property type="entry name" value="TBC1 DOMAIN FAMILY MEMBER 13"/>
    <property type="match status" value="1"/>
</dbReference>
<evidence type="ECO:0000259" key="2">
    <source>
        <dbReference type="PROSITE" id="PS50086"/>
    </source>
</evidence>
<dbReference type="Proteomes" id="UP000187283">
    <property type="component" value="Unassembled WGS sequence"/>
</dbReference>
<evidence type="ECO:0000256" key="1">
    <source>
        <dbReference type="SAM" id="MobiDB-lite"/>
    </source>
</evidence>
<feature type="region of interest" description="Disordered" evidence="1">
    <location>
        <begin position="479"/>
        <end position="541"/>
    </location>
</feature>
<dbReference type="SMART" id="SM00164">
    <property type="entry name" value="TBC"/>
    <property type="match status" value="1"/>
</dbReference>
<feature type="compositionally biased region" description="Polar residues" evidence="1">
    <location>
        <begin position="695"/>
        <end position="717"/>
    </location>
</feature>
<accession>A0A1R1WXL9</accession>
<dbReference type="STRING" id="133412.A0A1R1WXL9"/>
<feature type="compositionally biased region" description="Polar residues" evidence="1">
    <location>
        <begin position="57"/>
        <end position="70"/>
    </location>
</feature>
<evidence type="ECO:0000313" key="4">
    <source>
        <dbReference type="Proteomes" id="UP000187283"/>
    </source>
</evidence>
<dbReference type="Gene3D" id="1.10.472.80">
    <property type="entry name" value="Ypt/Rab-GAP domain of gyp1p, domain 3"/>
    <property type="match status" value="2"/>
</dbReference>
<evidence type="ECO:0000313" key="3">
    <source>
        <dbReference type="EMBL" id="OMJ07129.1"/>
    </source>
</evidence>
<dbReference type="OrthoDB" id="26371at2759"/>
<dbReference type="GO" id="GO:0006886">
    <property type="term" value="P:intracellular protein transport"/>
    <property type="evidence" value="ECO:0007669"/>
    <property type="project" value="TreeGrafter"/>
</dbReference>
<feature type="region of interest" description="Disordered" evidence="1">
    <location>
        <begin position="690"/>
        <end position="717"/>
    </location>
</feature>
<dbReference type="InterPro" id="IPR035969">
    <property type="entry name" value="Rab-GAP_TBC_sf"/>
</dbReference>
<comment type="caution">
    <text evidence="3">The sequence shown here is derived from an EMBL/GenBank/DDBJ whole genome shotgun (WGS) entry which is preliminary data.</text>
</comment>
<dbReference type="SUPFAM" id="SSF47923">
    <property type="entry name" value="Ypt/Rab-GAP domain of gyp1p"/>
    <property type="match status" value="2"/>
</dbReference>
<dbReference type="Pfam" id="PF00566">
    <property type="entry name" value="RabGAP-TBC"/>
    <property type="match status" value="2"/>
</dbReference>
<dbReference type="EMBL" id="LSSN01006111">
    <property type="protein sequence ID" value="OMJ07129.1"/>
    <property type="molecule type" value="Genomic_DNA"/>
</dbReference>
<feature type="region of interest" description="Disordered" evidence="1">
    <location>
        <begin position="53"/>
        <end position="78"/>
    </location>
</feature>
<gene>
    <name evidence="3" type="ORF">AYI70_g12414</name>
</gene>
<dbReference type="PROSITE" id="PS50086">
    <property type="entry name" value="TBC_RABGAP"/>
    <property type="match status" value="1"/>
</dbReference>
<dbReference type="Gene3D" id="1.10.8.270">
    <property type="entry name" value="putative rabgap domain of human tbc1 domain family member 14 like domains"/>
    <property type="match status" value="1"/>
</dbReference>
<feature type="compositionally biased region" description="Polar residues" evidence="1">
    <location>
        <begin position="526"/>
        <end position="541"/>
    </location>
</feature>
<feature type="region of interest" description="Disordered" evidence="1">
    <location>
        <begin position="1"/>
        <end position="32"/>
    </location>
</feature>
<protein>
    <submittedName>
        <fullName evidence="3">TBC1 domain family member 13</fullName>
    </submittedName>
</protein>
<dbReference type="InterPro" id="IPR000195">
    <property type="entry name" value="Rab-GAP-TBC_dom"/>
</dbReference>
<dbReference type="PANTHER" id="PTHR22957">
    <property type="entry name" value="TBC1 DOMAIN FAMILY MEMBER GTPASE-ACTIVATING PROTEIN"/>
    <property type="match status" value="1"/>
</dbReference>
<feature type="compositionally biased region" description="Basic residues" evidence="1">
    <location>
        <begin position="14"/>
        <end position="25"/>
    </location>
</feature>
<proteinExistence type="predicted"/>